<keyword evidence="1" id="KW-0472">Membrane</keyword>
<gene>
    <name evidence="2" type="ORF">CPT_Stubb_025</name>
</gene>
<evidence type="ECO:0000256" key="1">
    <source>
        <dbReference type="SAM" id="Phobius"/>
    </source>
</evidence>
<keyword evidence="1" id="KW-0812">Transmembrane</keyword>
<evidence type="ECO:0000313" key="3">
    <source>
        <dbReference type="Proteomes" id="UP000269143"/>
    </source>
</evidence>
<name>A0A3B8E4S5_9CAUD</name>
<feature type="transmembrane region" description="Helical" evidence="1">
    <location>
        <begin position="28"/>
        <end position="48"/>
    </location>
</feature>
<organism evidence="2 3">
    <name type="scientific">Proteus phage Stubb</name>
    <dbReference type="NCBI Taxonomy" id="2315597"/>
    <lineage>
        <taxon>Viruses</taxon>
        <taxon>Duplodnaviria</taxon>
        <taxon>Heunggongvirae</taxon>
        <taxon>Uroviricota</taxon>
        <taxon>Caudoviricetes</taxon>
        <taxon>Demerecviridae</taxon>
        <taxon>Novosibvirus</taxon>
        <taxon>Novosibvirus stubb</taxon>
    </lineage>
</organism>
<sequence length="113" mass="13128">MYVALIILVFFVCWFAIDWIEAVIKSRFLRIVVFVLLIAGYICAVDQLSSMQDRDTIREALLNDNCVTTNRLVERPVLEKIGNEFLITNSTEQLFEYQCTSVNQYLKSPNLEQ</sequence>
<accession>A0A3B8E4S5</accession>
<proteinExistence type="predicted"/>
<keyword evidence="3" id="KW-1185">Reference proteome</keyword>
<keyword evidence="1" id="KW-1133">Transmembrane helix</keyword>
<reference evidence="3" key="1">
    <citation type="submission" date="2018-09" db="EMBL/GenBank/DDBJ databases">
        <title>Complete genome of Proteus mirabilis phage Stubb.</title>
        <authorList>
            <person name="Bourgeois T.A."/>
            <person name="Lessor L."/>
            <person name="O'Leary C.J."/>
            <person name="Liu M."/>
        </authorList>
    </citation>
    <scope>NUCLEOTIDE SEQUENCE [LARGE SCALE GENOMIC DNA]</scope>
</reference>
<dbReference type="Proteomes" id="UP000269143">
    <property type="component" value="Segment"/>
</dbReference>
<protein>
    <submittedName>
        <fullName evidence="2">Uncharacterized protein</fullName>
    </submittedName>
</protein>
<evidence type="ECO:0000313" key="2">
    <source>
        <dbReference type="EMBL" id="AYJ73165.1"/>
    </source>
</evidence>
<dbReference type="EMBL" id="MH830339">
    <property type="protein sequence ID" value="AYJ73165.1"/>
    <property type="molecule type" value="Genomic_DNA"/>
</dbReference>